<reference evidence="9 10" key="1">
    <citation type="submission" date="2018-01" db="EMBL/GenBank/DDBJ databases">
        <authorList>
            <person name="Fu G.-Y."/>
        </authorList>
    </citation>
    <scope>NUCLEOTIDE SEQUENCE [LARGE SCALE GENOMIC DNA]</scope>
    <source>
        <strain evidence="9 10">SY39</strain>
    </source>
</reference>
<dbReference type="Proteomes" id="UP000242205">
    <property type="component" value="Chromosome"/>
</dbReference>
<keyword evidence="4" id="KW-0597">Phosphoprotein</keyword>
<feature type="transmembrane region" description="Helical" evidence="7">
    <location>
        <begin position="12"/>
        <end position="28"/>
    </location>
</feature>
<dbReference type="AlphaFoldDB" id="A0A2I6S5T0"/>
<dbReference type="PRINTS" id="PR00344">
    <property type="entry name" value="BCTRLSENSOR"/>
</dbReference>
<dbReference type="EC" id="2.7.13.3" evidence="3"/>
<dbReference type="InterPro" id="IPR050351">
    <property type="entry name" value="BphY/WalK/GraS-like"/>
</dbReference>
<comment type="catalytic activity">
    <reaction evidence="1">
        <text>ATP + protein L-histidine = ADP + protein N-phospho-L-histidine.</text>
        <dbReference type="EC" id="2.7.13.3"/>
    </reaction>
</comment>
<sequence>MDEQTRPAREAARIAIGYLVLSLLWVFVSDRLTVGLAGADAELMATLQTWKGAFYMLVMAVLLYFIVRRTLERQLGSELALNALNVDLEHRVGERTTQLEMANRELESFSYSVSHDLKAPLRGVDGYSQILLLDHADQFDDEGRELIGNIRDGVAQMHMLIEDMLAYSRMERRALDARVMPLEPIVRSIVDQRETASVGDDPAAQIEIVHDVGTDLAARIDRDGFALALRNLLENAIKFSRTSAAPRIEIGARASDGRVLLWVRDNGIGFDMQYHDRIFDIFQRLHRAEDYPGTGVGLALVRKAVSRMGGRVWAESEVGRGATFFLELPR</sequence>
<dbReference type="InterPro" id="IPR003661">
    <property type="entry name" value="HisK_dim/P_dom"/>
</dbReference>
<keyword evidence="5" id="KW-0808">Transferase</keyword>
<dbReference type="InterPro" id="IPR003594">
    <property type="entry name" value="HATPase_dom"/>
</dbReference>
<evidence type="ECO:0000256" key="3">
    <source>
        <dbReference type="ARBA" id="ARBA00012438"/>
    </source>
</evidence>
<evidence type="ECO:0000256" key="4">
    <source>
        <dbReference type="ARBA" id="ARBA00022553"/>
    </source>
</evidence>
<dbReference type="GO" id="GO:0005886">
    <property type="term" value="C:plasma membrane"/>
    <property type="evidence" value="ECO:0007669"/>
    <property type="project" value="UniProtKB-SubCell"/>
</dbReference>
<feature type="domain" description="Histidine kinase" evidence="8">
    <location>
        <begin position="112"/>
        <end position="330"/>
    </location>
</feature>
<keyword evidence="7" id="KW-0472">Membrane</keyword>
<dbReference type="GO" id="GO:0000156">
    <property type="term" value="F:phosphorelay response regulator activity"/>
    <property type="evidence" value="ECO:0007669"/>
    <property type="project" value="TreeGrafter"/>
</dbReference>
<dbReference type="PROSITE" id="PS50109">
    <property type="entry name" value="HIS_KIN"/>
    <property type="match status" value="1"/>
</dbReference>
<keyword evidence="7" id="KW-1133">Transmembrane helix</keyword>
<dbReference type="CDD" id="cd00082">
    <property type="entry name" value="HisKA"/>
    <property type="match status" value="1"/>
</dbReference>
<dbReference type="PANTHER" id="PTHR42878:SF15">
    <property type="entry name" value="BACTERIOPHYTOCHROME"/>
    <property type="match status" value="1"/>
</dbReference>
<evidence type="ECO:0000256" key="5">
    <source>
        <dbReference type="ARBA" id="ARBA00022679"/>
    </source>
</evidence>
<dbReference type="FunFam" id="1.10.287.130:FF:000070">
    <property type="entry name" value="Histidine kinase sensor protein"/>
    <property type="match status" value="1"/>
</dbReference>
<keyword evidence="7" id="KW-0812">Transmembrane</keyword>
<dbReference type="InterPro" id="IPR004358">
    <property type="entry name" value="Sig_transdc_His_kin-like_C"/>
</dbReference>
<dbReference type="InterPro" id="IPR036097">
    <property type="entry name" value="HisK_dim/P_sf"/>
</dbReference>
<dbReference type="FunFam" id="3.30.565.10:FF:000006">
    <property type="entry name" value="Sensor histidine kinase WalK"/>
    <property type="match status" value="1"/>
</dbReference>
<evidence type="ECO:0000259" key="8">
    <source>
        <dbReference type="PROSITE" id="PS50109"/>
    </source>
</evidence>
<dbReference type="RefSeq" id="WP_102246690.1">
    <property type="nucleotide sequence ID" value="NZ_CP025682.1"/>
</dbReference>
<comment type="subcellular location">
    <subcellularLocation>
        <location evidence="2">Cell inner membrane</location>
        <topology evidence="2">Multi-pass membrane protein</topology>
    </subcellularLocation>
</comment>
<evidence type="ECO:0000256" key="2">
    <source>
        <dbReference type="ARBA" id="ARBA00004429"/>
    </source>
</evidence>
<dbReference type="KEGG" id="atw:C0099_06515"/>
<gene>
    <name evidence="9" type="ORF">C0099_06515</name>
</gene>
<dbReference type="SUPFAM" id="SSF55874">
    <property type="entry name" value="ATPase domain of HSP90 chaperone/DNA topoisomerase II/histidine kinase"/>
    <property type="match status" value="1"/>
</dbReference>
<dbReference type="Pfam" id="PF00512">
    <property type="entry name" value="HisKA"/>
    <property type="match status" value="1"/>
</dbReference>
<dbReference type="Pfam" id="PF02518">
    <property type="entry name" value="HATPase_c"/>
    <property type="match status" value="1"/>
</dbReference>
<dbReference type="EMBL" id="CP025682">
    <property type="protein sequence ID" value="AUN94622.1"/>
    <property type="molecule type" value="Genomic_DNA"/>
</dbReference>
<dbReference type="SMART" id="SM00388">
    <property type="entry name" value="HisKA"/>
    <property type="match status" value="1"/>
</dbReference>
<dbReference type="GO" id="GO:0007234">
    <property type="term" value="P:osmosensory signaling via phosphorelay pathway"/>
    <property type="evidence" value="ECO:0007669"/>
    <property type="project" value="TreeGrafter"/>
</dbReference>
<dbReference type="Gene3D" id="1.10.287.130">
    <property type="match status" value="1"/>
</dbReference>
<dbReference type="Gene3D" id="3.30.565.10">
    <property type="entry name" value="Histidine kinase-like ATPase, C-terminal domain"/>
    <property type="match status" value="1"/>
</dbReference>
<evidence type="ECO:0000313" key="9">
    <source>
        <dbReference type="EMBL" id="AUN94622.1"/>
    </source>
</evidence>
<dbReference type="OrthoDB" id="9808408at2"/>
<evidence type="ECO:0000256" key="1">
    <source>
        <dbReference type="ARBA" id="ARBA00000085"/>
    </source>
</evidence>
<evidence type="ECO:0000256" key="6">
    <source>
        <dbReference type="ARBA" id="ARBA00022777"/>
    </source>
</evidence>
<organism evidence="9 10">
    <name type="scientific">Pseudazoarcus pumilus</name>
    <dbReference type="NCBI Taxonomy" id="2067960"/>
    <lineage>
        <taxon>Bacteria</taxon>
        <taxon>Pseudomonadati</taxon>
        <taxon>Pseudomonadota</taxon>
        <taxon>Betaproteobacteria</taxon>
        <taxon>Rhodocyclales</taxon>
        <taxon>Zoogloeaceae</taxon>
        <taxon>Pseudazoarcus</taxon>
    </lineage>
</organism>
<feature type="transmembrane region" description="Helical" evidence="7">
    <location>
        <begin position="48"/>
        <end position="67"/>
    </location>
</feature>
<dbReference type="InterPro" id="IPR036890">
    <property type="entry name" value="HATPase_C_sf"/>
</dbReference>
<keyword evidence="6 9" id="KW-0418">Kinase</keyword>
<dbReference type="GO" id="GO:0000155">
    <property type="term" value="F:phosphorelay sensor kinase activity"/>
    <property type="evidence" value="ECO:0007669"/>
    <property type="project" value="InterPro"/>
</dbReference>
<dbReference type="PANTHER" id="PTHR42878">
    <property type="entry name" value="TWO-COMPONENT HISTIDINE KINASE"/>
    <property type="match status" value="1"/>
</dbReference>
<evidence type="ECO:0000313" key="10">
    <source>
        <dbReference type="Proteomes" id="UP000242205"/>
    </source>
</evidence>
<dbReference type="SUPFAM" id="SSF47384">
    <property type="entry name" value="Homodimeric domain of signal transducing histidine kinase"/>
    <property type="match status" value="1"/>
</dbReference>
<dbReference type="GO" id="GO:0030295">
    <property type="term" value="F:protein kinase activator activity"/>
    <property type="evidence" value="ECO:0007669"/>
    <property type="project" value="TreeGrafter"/>
</dbReference>
<name>A0A2I6S5T0_9RHOO</name>
<keyword evidence="10" id="KW-1185">Reference proteome</keyword>
<proteinExistence type="predicted"/>
<evidence type="ECO:0000256" key="7">
    <source>
        <dbReference type="SAM" id="Phobius"/>
    </source>
</evidence>
<accession>A0A2I6S5T0</accession>
<dbReference type="SMART" id="SM00387">
    <property type="entry name" value="HATPase_c"/>
    <property type="match status" value="1"/>
</dbReference>
<protein>
    <recommendedName>
        <fullName evidence="3">histidine kinase</fullName>
        <ecNumber evidence="3">2.7.13.3</ecNumber>
    </recommendedName>
</protein>
<dbReference type="InterPro" id="IPR005467">
    <property type="entry name" value="His_kinase_dom"/>
</dbReference>